<dbReference type="GO" id="GO:0016887">
    <property type="term" value="F:ATP hydrolysis activity"/>
    <property type="evidence" value="ECO:0007669"/>
    <property type="project" value="RHEA"/>
</dbReference>
<evidence type="ECO:0000256" key="4">
    <source>
        <dbReference type="ARBA" id="ARBA00022806"/>
    </source>
</evidence>
<evidence type="ECO:0000256" key="3">
    <source>
        <dbReference type="ARBA" id="ARBA00022801"/>
    </source>
</evidence>
<dbReference type="InterPro" id="IPR022965">
    <property type="entry name" value="Helicase_Hel308"/>
</dbReference>
<evidence type="ECO:0000256" key="1">
    <source>
        <dbReference type="ARBA" id="ARBA00022741"/>
    </source>
</evidence>
<evidence type="ECO:0000256" key="7">
    <source>
        <dbReference type="ARBA" id="ARBA00023204"/>
    </source>
</evidence>
<feature type="region of interest" description="Disordered" evidence="11">
    <location>
        <begin position="809"/>
        <end position="855"/>
    </location>
</feature>
<evidence type="ECO:0000256" key="10">
    <source>
        <dbReference type="HAMAP-Rule" id="MF_00442"/>
    </source>
</evidence>
<comment type="subunit">
    <text evidence="10">Monomer.</text>
</comment>
<dbReference type="PROSITE" id="PS51192">
    <property type="entry name" value="HELICASE_ATP_BIND_1"/>
    <property type="match status" value="1"/>
</dbReference>
<dbReference type="Gene3D" id="1.10.150.20">
    <property type="entry name" value="5' to 3' exonuclease, C-terminal subdomain"/>
    <property type="match status" value="1"/>
</dbReference>
<dbReference type="HAMAP" id="MF_00442">
    <property type="entry name" value="Helicase_Hel308"/>
    <property type="match status" value="1"/>
</dbReference>
<dbReference type="SUPFAM" id="SSF46785">
    <property type="entry name" value="Winged helix' DNA-binding domain"/>
    <property type="match status" value="1"/>
</dbReference>
<dbReference type="InterPro" id="IPR048772">
    <property type="entry name" value="Hel308-like_dom4"/>
</dbReference>
<dbReference type="PANTHER" id="PTHR47961:SF10">
    <property type="entry name" value="ATP-DEPENDENT DNA HELICASE HEL308"/>
    <property type="match status" value="1"/>
</dbReference>
<keyword evidence="3 10" id="KW-0378">Hydrolase</keyword>
<dbReference type="EC" id="5.6.2.4" evidence="10"/>
<dbReference type="RefSeq" id="WP_008320128.1">
    <property type="nucleotide sequence ID" value="NZ_AOLN01000011.1"/>
</dbReference>
<keyword evidence="2 10" id="KW-0227">DNA damage</keyword>
<keyword evidence="7 10" id="KW-0234">DNA repair</keyword>
<dbReference type="InterPro" id="IPR011545">
    <property type="entry name" value="DEAD/DEAH_box_helicase_dom"/>
</dbReference>
<keyword evidence="8 10" id="KW-0413">Isomerase</keyword>
<dbReference type="PROSITE" id="PS51194">
    <property type="entry name" value="HELICASE_CTER"/>
    <property type="match status" value="1"/>
</dbReference>
<dbReference type="InterPro" id="IPR014001">
    <property type="entry name" value="Helicase_ATP-bd"/>
</dbReference>
<dbReference type="GO" id="GO:0006281">
    <property type="term" value="P:DNA repair"/>
    <property type="evidence" value="ECO:0007669"/>
    <property type="project" value="UniProtKB-UniRule"/>
</dbReference>
<dbReference type="Gene3D" id="3.40.50.300">
    <property type="entry name" value="P-loop containing nucleotide triphosphate hydrolases"/>
    <property type="match status" value="2"/>
</dbReference>
<comment type="catalytic activity">
    <reaction evidence="10">
        <text>ATP + H2O = ADP + phosphate + H(+)</text>
        <dbReference type="Rhea" id="RHEA:13065"/>
        <dbReference type="ChEBI" id="CHEBI:15377"/>
        <dbReference type="ChEBI" id="CHEBI:15378"/>
        <dbReference type="ChEBI" id="CHEBI:30616"/>
        <dbReference type="ChEBI" id="CHEBI:43474"/>
        <dbReference type="ChEBI" id="CHEBI:456216"/>
        <dbReference type="EC" id="5.6.2.4"/>
    </reaction>
</comment>
<evidence type="ECO:0000313" key="14">
    <source>
        <dbReference type="EMBL" id="ELZ95272.1"/>
    </source>
</evidence>
<feature type="compositionally biased region" description="Basic residues" evidence="11">
    <location>
        <begin position="546"/>
        <end position="573"/>
    </location>
</feature>
<feature type="compositionally biased region" description="Acidic residues" evidence="11">
    <location>
        <begin position="820"/>
        <end position="837"/>
    </location>
</feature>
<dbReference type="OrthoDB" id="371946at2157"/>
<comment type="similarity">
    <text evidence="10">Belongs to the helicase family. Hel308 subfamily.</text>
</comment>
<dbReference type="NCBIfam" id="NF002654">
    <property type="entry name" value="PRK02362.1"/>
    <property type="match status" value="1"/>
</dbReference>
<dbReference type="InterPro" id="IPR027417">
    <property type="entry name" value="P-loop_NTPase"/>
</dbReference>
<dbReference type="GO" id="GO:0043138">
    <property type="term" value="F:3'-5' DNA helicase activity"/>
    <property type="evidence" value="ECO:0007669"/>
    <property type="project" value="UniProtKB-UniRule"/>
</dbReference>
<keyword evidence="5 10" id="KW-0067">ATP-binding</keyword>
<comment type="function">
    <text evidence="10">DNA-dependent ATPase and 3'-5' DNA helicase that may be involved in repair of stalled replication forks.</text>
</comment>
<dbReference type="Pfam" id="PF14520">
    <property type="entry name" value="HHH_5"/>
    <property type="match status" value="1"/>
</dbReference>
<protein>
    <recommendedName>
        <fullName evidence="10">ATP-dependent DNA helicase Hel308</fullName>
        <ecNumber evidence="10">5.6.2.4</ecNumber>
    </recommendedName>
    <alternativeName>
        <fullName evidence="10">DNA 3'-5' helicase Hel308</fullName>
    </alternativeName>
</protein>
<dbReference type="InterPro" id="IPR001650">
    <property type="entry name" value="Helicase_C-like"/>
</dbReference>
<evidence type="ECO:0000256" key="2">
    <source>
        <dbReference type="ARBA" id="ARBA00022763"/>
    </source>
</evidence>
<dbReference type="PATRIC" id="fig|662479.7.peg.1897"/>
<evidence type="ECO:0000256" key="6">
    <source>
        <dbReference type="ARBA" id="ARBA00023125"/>
    </source>
</evidence>
<feature type="region of interest" description="Disordered" evidence="11">
    <location>
        <begin position="533"/>
        <end position="601"/>
    </location>
</feature>
<dbReference type="AlphaFoldDB" id="M0IGS5"/>
<dbReference type="STRING" id="662479.C440_09347"/>
<dbReference type="InterPro" id="IPR050474">
    <property type="entry name" value="Hel308_SKI2-like"/>
</dbReference>
<evidence type="ECO:0000259" key="13">
    <source>
        <dbReference type="PROSITE" id="PS51194"/>
    </source>
</evidence>
<evidence type="ECO:0000256" key="8">
    <source>
        <dbReference type="ARBA" id="ARBA00023235"/>
    </source>
</evidence>
<dbReference type="SMART" id="SM00487">
    <property type="entry name" value="DEXDc"/>
    <property type="match status" value="1"/>
</dbReference>
<gene>
    <name evidence="10" type="primary">hel308</name>
    <name evidence="14" type="ORF">C440_09347</name>
</gene>
<evidence type="ECO:0000256" key="11">
    <source>
        <dbReference type="SAM" id="MobiDB-lite"/>
    </source>
</evidence>
<dbReference type="Pfam" id="PF00270">
    <property type="entry name" value="DEAD"/>
    <property type="match status" value="1"/>
</dbReference>
<sequence length="855" mass="93973">MRTADLTSLPTGVPEALHDEGIEELYPPQAEAVEAGLTDGESLVAAVPTASGKTLVAELAMLSSVARGGKALYIVPLRALASEKKAEFERWEEYGIDVGVSTGNYESSGEWLSSRDIIVATSEKVDSLVRNNAAWMDQLSCVVADEVHLVNDRNRGPTLEVTLAKLRRLNPDLQVVALSATVGNAGEVAEWLDAELVQSDWRPIDLKMGVHYGNAINFDDGSQREVSVGRGERQAPALVADALDGDDDDDQGSSLVFVNSRRNAESAARRMADVTEQYITGDERGELAQLAAEIRDVSDTETSEDLANVVAKGAAFHHAGLASEHRTLVEDAFRDRLIKCISATPTLAAGVNTPSRRVIVRDWQRYDGDYGGMKPLDVLEVHQMMGRAGRPGLDPYGEAVLLASDADTRDELFERYIWAEAENVRSKLAAEPALRTHLLATVASGFAHTREGLLEFLDQTLYATQTDDPERLGQVTDRVLDYLDVNGFIEFEGETIKATPVGHTVSRLYLDPMSAAEIIDGLEWGAKHRSEKLRALAGETPEKTKREKTKREKTKREKTKREKTKREKTKREKTKQETADDSTGFQRASEMVSAGGGGDGNNCGGDADDSGNGDTVEEFETDQTYPTPLGLYHLVCRTPDMYQLYLKSGDRETYTELCYEREPEFLGRVPSEYEDVAFEDWLSALKTATLLEDWVGEVDESRITERYGVGPGDIRGKVETAEWLLGAAERLASELDLDAVYAVREAKKRVEYGVGEELLDLAGVRGVGRKRARRLFEAGVETRADLREADKSRILAALRGRRKTAENILEAAGRKNPSMDDIDESDAPDDAVPDDSGFETAKDRADQQASLGDFE</sequence>
<evidence type="ECO:0000313" key="15">
    <source>
        <dbReference type="Proteomes" id="UP000011550"/>
    </source>
</evidence>
<evidence type="ECO:0000259" key="12">
    <source>
        <dbReference type="PROSITE" id="PS51192"/>
    </source>
</evidence>
<dbReference type="Gene3D" id="1.10.3380.30">
    <property type="match status" value="2"/>
</dbReference>
<dbReference type="CDD" id="cd18028">
    <property type="entry name" value="DEXHc_archSki2"/>
    <property type="match status" value="1"/>
</dbReference>
<dbReference type="Proteomes" id="UP000011550">
    <property type="component" value="Unassembled WGS sequence"/>
</dbReference>
<keyword evidence="6 10" id="KW-0238">DNA-binding</keyword>
<evidence type="ECO:0000256" key="9">
    <source>
        <dbReference type="ARBA" id="ARBA00034617"/>
    </source>
</evidence>
<dbReference type="InterPro" id="IPR036390">
    <property type="entry name" value="WH_DNA-bd_sf"/>
</dbReference>
<feature type="compositionally biased region" description="Basic and acidic residues" evidence="11">
    <location>
        <begin position="533"/>
        <end position="545"/>
    </location>
</feature>
<keyword evidence="4 10" id="KW-0347">Helicase</keyword>
<dbReference type="GO" id="GO:0005524">
    <property type="term" value="F:ATP binding"/>
    <property type="evidence" value="ECO:0007669"/>
    <property type="project" value="UniProtKB-UniRule"/>
</dbReference>
<dbReference type="SMART" id="SM00490">
    <property type="entry name" value="HELICc"/>
    <property type="match status" value="1"/>
</dbReference>
<dbReference type="GO" id="GO:0003677">
    <property type="term" value="F:DNA binding"/>
    <property type="evidence" value="ECO:0007669"/>
    <property type="project" value="UniProtKB-UniRule"/>
</dbReference>
<dbReference type="SUPFAM" id="SSF158702">
    <property type="entry name" value="Sec63 N-terminal domain-like"/>
    <property type="match status" value="1"/>
</dbReference>
<feature type="binding site" evidence="10">
    <location>
        <position position="29"/>
    </location>
    <ligand>
        <name>ATP</name>
        <dbReference type="ChEBI" id="CHEBI:30616"/>
    </ligand>
</feature>
<comment type="catalytic activity">
    <reaction evidence="9 10">
        <text>Couples ATP hydrolysis with the unwinding of duplex DNA by translocating in the 3'-5' direction.</text>
        <dbReference type="EC" id="5.6.2.4"/>
    </reaction>
</comment>
<name>M0IGS5_9EURY</name>
<reference evidence="14 15" key="1">
    <citation type="journal article" date="2014" name="PLoS Genet.">
        <title>Phylogenetically driven sequencing of extremely halophilic archaea reveals strategies for static and dynamic osmo-response.</title>
        <authorList>
            <person name="Becker E.A."/>
            <person name="Seitzer P.M."/>
            <person name="Tritt A."/>
            <person name="Larsen D."/>
            <person name="Krusor M."/>
            <person name="Yao A.I."/>
            <person name="Wu D."/>
            <person name="Madern D."/>
            <person name="Eisen J.A."/>
            <person name="Darling A.E."/>
            <person name="Facciotti M.T."/>
        </authorList>
    </citation>
    <scope>NUCLEOTIDE SEQUENCE [LARGE SCALE GENOMIC DNA]</scope>
    <source>
        <strain evidence="14 15">ATCC BAA-1512</strain>
    </source>
</reference>
<proteinExistence type="inferred from homology"/>
<keyword evidence="15" id="KW-1185">Reference proteome</keyword>
<dbReference type="EMBL" id="AOLN01000011">
    <property type="protein sequence ID" value="ELZ95272.1"/>
    <property type="molecule type" value="Genomic_DNA"/>
</dbReference>
<dbReference type="PANTHER" id="PTHR47961">
    <property type="entry name" value="DNA POLYMERASE THETA, PUTATIVE (AFU_ORTHOLOGUE AFUA_1G05260)-RELATED"/>
    <property type="match status" value="1"/>
</dbReference>
<dbReference type="SUPFAM" id="SSF52540">
    <property type="entry name" value="P-loop containing nucleoside triphosphate hydrolases"/>
    <property type="match status" value="2"/>
</dbReference>
<dbReference type="Pfam" id="PF00271">
    <property type="entry name" value="Helicase_C"/>
    <property type="match status" value="1"/>
</dbReference>
<keyword evidence="1 10" id="KW-0547">Nucleotide-binding</keyword>
<feature type="domain" description="Helicase ATP-binding" evidence="12">
    <location>
        <begin position="34"/>
        <end position="200"/>
    </location>
</feature>
<accession>M0IGS5</accession>
<organism evidence="14 15">
    <name type="scientific">Haloferax mucosum ATCC BAA-1512</name>
    <dbReference type="NCBI Taxonomy" id="662479"/>
    <lineage>
        <taxon>Archaea</taxon>
        <taxon>Methanobacteriati</taxon>
        <taxon>Methanobacteriota</taxon>
        <taxon>Stenosarchaea group</taxon>
        <taxon>Halobacteria</taxon>
        <taxon>Halobacteriales</taxon>
        <taxon>Haloferacaceae</taxon>
        <taxon>Haloferax</taxon>
    </lineage>
</organism>
<comment type="caution">
    <text evidence="14">The sequence shown here is derived from an EMBL/GenBank/DDBJ whole genome shotgun (WGS) entry which is preliminary data.</text>
</comment>
<feature type="domain" description="Helicase C-terminal" evidence="13">
    <location>
        <begin position="273"/>
        <end position="440"/>
    </location>
</feature>
<evidence type="ECO:0000256" key="5">
    <source>
        <dbReference type="ARBA" id="ARBA00022840"/>
    </source>
</evidence>
<dbReference type="Pfam" id="PF21280">
    <property type="entry name" value="Helicase_dom4_arc"/>
    <property type="match status" value="1"/>
</dbReference>
<dbReference type="CDD" id="cd18795">
    <property type="entry name" value="SF2_C_Ski2"/>
    <property type="match status" value="1"/>
</dbReference>